<protein>
    <recommendedName>
        <fullName evidence="6">Mutator family transposase</fullName>
    </recommendedName>
</protein>
<evidence type="ECO:0000256" key="6">
    <source>
        <dbReference type="RuleBase" id="RU365089"/>
    </source>
</evidence>
<dbReference type="InterPro" id="IPR001207">
    <property type="entry name" value="Transposase_mutator"/>
</dbReference>
<keyword evidence="3 6" id="KW-0815">Transposition</keyword>
<dbReference type="EMBL" id="FOGU01000030">
    <property type="protein sequence ID" value="SES43466.1"/>
    <property type="molecule type" value="Genomic_DNA"/>
</dbReference>
<dbReference type="AlphaFoldDB" id="A0A1H9XB84"/>
<evidence type="ECO:0000256" key="4">
    <source>
        <dbReference type="ARBA" id="ARBA00023125"/>
    </source>
</evidence>
<accession>A0A1H9XB84</accession>
<proteinExistence type="inferred from homology"/>
<dbReference type="GO" id="GO:0004803">
    <property type="term" value="F:transposase activity"/>
    <property type="evidence" value="ECO:0007669"/>
    <property type="project" value="UniProtKB-UniRule"/>
</dbReference>
<dbReference type="GO" id="GO:0006313">
    <property type="term" value="P:DNA transposition"/>
    <property type="evidence" value="ECO:0007669"/>
    <property type="project" value="UniProtKB-UniRule"/>
</dbReference>
<dbReference type="NCBIfam" id="NF033543">
    <property type="entry name" value="transpos_IS256"/>
    <property type="match status" value="1"/>
</dbReference>
<evidence type="ECO:0000256" key="5">
    <source>
        <dbReference type="ARBA" id="ARBA00023172"/>
    </source>
</evidence>
<reference evidence="7 8" key="1">
    <citation type="submission" date="2016-10" db="EMBL/GenBank/DDBJ databases">
        <authorList>
            <person name="de Groot N.N."/>
        </authorList>
    </citation>
    <scope>NUCLEOTIDE SEQUENCE [LARGE SCALE GENOMIC DNA]</scope>
    <source>
        <strain evidence="7 8">DSM 23042</strain>
    </source>
</reference>
<dbReference type="PANTHER" id="PTHR33217:SF7">
    <property type="entry name" value="TRANSPOSASE FOR INSERTION SEQUENCE ELEMENT IS1081"/>
    <property type="match status" value="1"/>
</dbReference>
<keyword evidence="8" id="KW-1185">Reference proteome</keyword>
<organism evidence="7 8">
    <name type="scientific">Tranquillimonas rosea</name>
    <dbReference type="NCBI Taxonomy" id="641238"/>
    <lineage>
        <taxon>Bacteria</taxon>
        <taxon>Pseudomonadati</taxon>
        <taxon>Pseudomonadota</taxon>
        <taxon>Alphaproteobacteria</taxon>
        <taxon>Rhodobacterales</taxon>
        <taxon>Roseobacteraceae</taxon>
        <taxon>Tranquillimonas</taxon>
    </lineage>
</organism>
<sequence>MTDDRMALIELVEKQADGDLVREMLAFAAERIMEAEVEERTGAAKGARSPLREVQRNGYRDRDWDTRAGRIALEIPRLRKGSYLPSFLEPRRTAEKALVAVIQEAYVQGVSTRSVDDLVKAMGAGGMSKSQVSRLCVEIDERVNAFLTRPLEGAWPYLWLDATYVKVREGGRIVSRAVIIAVAVNEDGKREVLGVATGPSEAETFWTDFLRSLADRGLRGVKLVVADDHKGLRAAARRVFNATHQRVGKPTVHWMRNALAHAPTKQRTAVAAMLKTIFAQENKADAEAQWDAVADALREKQPKLGTLMESSRDDVLAYMDFPREHWAQIASTNPLERVNREIKRRSDVIGIFPNDEAIVRLVGALMLETNDEWTVARRYMSLETLARVTDTPTVRLPAVAS</sequence>
<dbReference type="PANTHER" id="PTHR33217">
    <property type="entry name" value="TRANSPOSASE FOR INSERTION SEQUENCE ELEMENT IS1081"/>
    <property type="match status" value="1"/>
</dbReference>
<dbReference type="Pfam" id="PF00872">
    <property type="entry name" value="Transposase_mut"/>
    <property type="match status" value="1"/>
</dbReference>
<evidence type="ECO:0000256" key="3">
    <source>
        <dbReference type="ARBA" id="ARBA00022578"/>
    </source>
</evidence>
<keyword evidence="4 6" id="KW-0238">DNA-binding</keyword>
<dbReference type="GO" id="GO:0003677">
    <property type="term" value="F:DNA binding"/>
    <property type="evidence" value="ECO:0007669"/>
    <property type="project" value="UniProtKB-UniRule"/>
</dbReference>
<name>A0A1H9XB84_9RHOB</name>
<evidence type="ECO:0000256" key="2">
    <source>
        <dbReference type="ARBA" id="ARBA00010961"/>
    </source>
</evidence>
<evidence type="ECO:0000256" key="1">
    <source>
        <dbReference type="ARBA" id="ARBA00002190"/>
    </source>
</evidence>
<comment type="similarity">
    <text evidence="2 6">Belongs to the transposase mutator family.</text>
</comment>
<dbReference type="Proteomes" id="UP000198885">
    <property type="component" value="Unassembled WGS sequence"/>
</dbReference>
<gene>
    <name evidence="7" type="ORF">SAMN04490244_1301</name>
</gene>
<dbReference type="OrthoDB" id="165209at2"/>
<comment type="function">
    <text evidence="1 6">Required for the transposition of the insertion element.</text>
</comment>
<evidence type="ECO:0000313" key="8">
    <source>
        <dbReference type="Proteomes" id="UP000198885"/>
    </source>
</evidence>
<keyword evidence="5 6" id="KW-0233">DNA recombination</keyword>
<dbReference type="RefSeq" id="WP_092696461.1">
    <property type="nucleotide sequence ID" value="NZ_FOGU01000030.1"/>
</dbReference>
<evidence type="ECO:0000313" key="7">
    <source>
        <dbReference type="EMBL" id="SES43466.1"/>
    </source>
</evidence>
<keyword evidence="6" id="KW-0814">Transposable element</keyword>